<evidence type="ECO:0000256" key="1">
    <source>
        <dbReference type="SAM" id="Phobius"/>
    </source>
</evidence>
<proteinExistence type="predicted"/>
<name>A0A2M4DFF5_ANODA</name>
<keyword evidence="2" id="KW-0732">Signal</keyword>
<evidence type="ECO:0000256" key="2">
    <source>
        <dbReference type="SAM" id="SignalP"/>
    </source>
</evidence>
<keyword evidence="1" id="KW-0812">Transmembrane</keyword>
<protein>
    <recommendedName>
        <fullName evidence="4">Secreted protein</fullName>
    </recommendedName>
</protein>
<organism evidence="3">
    <name type="scientific">Anopheles darlingi</name>
    <name type="common">Mosquito</name>
    <dbReference type="NCBI Taxonomy" id="43151"/>
    <lineage>
        <taxon>Eukaryota</taxon>
        <taxon>Metazoa</taxon>
        <taxon>Ecdysozoa</taxon>
        <taxon>Arthropoda</taxon>
        <taxon>Hexapoda</taxon>
        <taxon>Insecta</taxon>
        <taxon>Pterygota</taxon>
        <taxon>Neoptera</taxon>
        <taxon>Endopterygota</taxon>
        <taxon>Diptera</taxon>
        <taxon>Nematocera</taxon>
        <taxon>Culicoidea</taxon>
        <taxon>Culicidae</taxon>
        <taxon>Anophelinae</taxon>
        <taxon>Anopheles</taxon>
    </lineage>
</organism>
<feature type="chain" id="PRO_5014676068" description="Secreted protein" evidence="2">
    <location>
        <begin position="23"/>
        <end position="70"/>
    </location>
</feature>
<sequence>MSSPSLFVVVVVVTLCCDSALSTKPRSNGVQRLACVAVCVCVCVCACVLSARQEWWRPASLRTRSIPVFW</sequence>
<reference evidence="3" key="1">
    <citation type="submission" date="2018-01" db="EMBL/GenBank/DDBJ databases">
        <title>An insight into the sialome of Amazonian anophelines.</title>
        <authorList>
            <person name="Ribeiro J.M."/>
            <person name="Scarpassa V."/>
            <person name="Calvo E."/>
        </authorList>
    </citation>
    <scope>NUCLEOTIDE SEQUENCE</scope>
</reference>
<feature type="signal peptide" evidence="2">
    <location>
        <begin position="1"/>
        <end position="22"/>
    </location>
</feature>
<dbReference type="EMBL" id="GGFL01012087">
    <property type="protein sequence ID" value="MBW76265.1"/>
    <property type="molecule type" value="Transcribed_RNA"/>
</dbReference>
<accession>A0A2M4DFF5</accession>
<feature type="transmembrane region" description="Helical" evidence="1">
    <location>
        <begin position="32"/>
        <end position="51"/>
    </location>
</feature>
<evidence type="ECO:0000313" key="3">
    <source>
        <dbReference type="EMBL" id="MBW76265.1"/>
    </source>
</evidence>
<keyword evidence="1" id="KW-1133">Transmembrane helix</keyword>
<evidence type="ECO:0008006" key="4">
    <source>
        <dbReference type="Google" id="ProtNLM"/>
    </source>
</evidence>
<keyword evidence="1" id="KW-0472">Membrane</keyword>
<dbReference type="AlphaFoldDB" id="A0A2M4DFF5"/>